<dbReference type="GO" id="GO:0070677">
    <property type="term" value="F:rRNA (cytosine-2'-O-)-methyltransferase activity"/>
    <property type="evidence" value="ECO:0007669"/>
    <property type="project" value="UniProtKB-UniRule"/>
</dbReference>
<dbReference type="HAMAP" id="MF_01877">
    <property type="entry name" value="16SrRNA_methyltr_I"/>
    <property type="match status" value="1"/>
</dbReference>
<name>A0A1N7EXE9_9RHOB</name>
<evidence type="ECO:0000313" key="9">
    <source>
        <dbReference type="EMBL" id="SIR92783.1"/>
    </source>
</evidence>
<dbReference type="Gene3D" id="3.30.950.10">
    <property type="entry name" value="Methyltransferase, Cobalt-precorrin-4 Transmethylase, Domain 2"/>
    <property type="match status" value="1"/>
</dbReference>
<evidence type="ECO:0000256" key="2">
    <source>
        <dbReference type="ARBA" id="ARBA00022552"/>
    </source>
</evidence>
<comment type="catalytic activity">
    <reaction evidence="6">
        <text>cytidine(1402) in 16S rRNA + S-adenosyl-L-methionine = 2'-O-methylcytidine(1402) in 16S rRNA + S-adenosyl-L-homocysteine + H(+)</text>
        <dbReference type="Rhea" id="RHEA:42924"/>
        <dbReference type="Rhea" id="RHEA-COMP:10285"/>
        <dbReference type="Rhea" id="RHEA-COMP:10286"/>
        <dbReference type="ChEBI" id="CHEBI:15378"/>
        <dbReference type="ChEBI" id="CHEBI:57856"/>
        <dbReference type="ChEBI" id="CHEBI:59789"/>
        <dbReference type="ChEBI" id="CHEBI:74495"/>
        <dbReference type="ChEBI" id="CHEBI:82748"/>
        <dbReference type="EC" id="2.1.1.198"/>
    </reaction>
</comment>
<comment type="similarity">
    <text evidence="6">Belongs to the methyltransferase superfamily. RsmI family.</text>
</comment>
<reference evidence="9 10" key="1">
    <citation type="submission" date="2017-01" db="EMBL/GenBank/DDBJ databases">
        <authorList>
            <person name="Mah S.A."/>
            <person name="Swanson W.J."/>
            <person name="Moy G.W."/>
            <person name="Vacquier V.D."/>
        </authorList>
    </citation>
    <scope>NUCLEOTIDE SEQUENCE [LARGE SCALE GENOMIC DNA]</scope>
    <source>
        <strain evidence="9 10">DSM 29590</strain>
    </source>
</reference>
<dbReference type="GO" id="GO:0005737">
    <property type="term" value="C:cytoplasm"/>
    <property type="evidence" value="ECO:0007669"/>
    <property type="project" value="UniProtKB-SubCell"/>
</dbReference>
<evidence type="ECO:0000256" key="3">
    <source>
        <dbReference type="ARBA" id="ARBA00022603"/>
    </source>
</evidence>
<evidence type="ECO:0000256" key="6">
    <source>
        <dbReference type="HAMAP-Rule" id="MF_01877"/>
    </source>
</evidence>
<evidence type="ECO:0000256" key="1">
    <source>
        <dbReference type="ARBA" id="ARBA00022490"/>
    </source>
</evidence>
<evidence type="ECO:0000256" key="4">
    <source>
        <dbReference type="ARBA" id="ARBA00022679"/>
    </source>
</evidence>
<feature type="domain" description="Tetrapyrrole methylase" evidence="7">
    <location>
        <begin position="12"/>
        <end position="215"/>
    </location>
</feature>
<dbReference type="InterPro" id="IPR008189">
    <property type="entry name" value="rRNA_ssu_MeTfrase_I"/>
</dbReference>
<dbReference type="PANTHER" id="PTHR46111:SF1">
    <property type="entry name" value="RIBOSOMAL RNA SMALL SUBUNIT METHYLTRANSFERASE I"/>
    <property type="match status" value="1"/>
</dbReference>
<evidence type="ECO:0000259" key="8">
    <source>
        <dbReference type="Pfam" id="PF23016"/>
    </source>
</evidence>
<dbReference type="STRING" id="573024.SAMN05216208_1536"/>
<keyword evidence="3 6" id="KW-0489">Methyltransferase</keyword>
<dbReference type="Gene3D" id="3.40.1010.10">
    <property type="entry name" value="Cobalt-precorrin-4 Transmethylase, Domain 1"/>
    <property type="match status" value="1"/>
</dbReference>
<keyword evidence="10" id="KW-1185">Reference proteome</keyword>
<dbReference type="Pfam" id="PF23016">
    <property type="entry name" value="RsmI_C"/>
    <property type="match status" value="1"/>
</dbReference>
<comment type="subcellular location">
    <subcellularLocation>
        <location evidence="6">Cytoplasm</location>
    </subcellularLocation>
</comment>
<dbReference type="RefSeq" id="WP_076530843.1">
    <property type="nucleotide sequence ID" value="NZ_CANNEL010000001.1"/>
</dbReference>
<sequence>MNHVRQTLAPGLYLVATPLGAARDITLRTLDILASADVIAAEDTRSLRKLMDIHGIALEGRPLLAYHDHNGGRVRPRLMEALEAGKSVVYASEAGTPMVADPGFDLARAVIAEGHDLISAPGPSAVVAALTLSGLPTDRFLFAGFLPNTATARKTALRSLGSVPATLAFYESPKRVAAMLRDAASVLGGERQAALCRELTKKFEETLRGTLDELAEELAASPRKGEMVVLIDRAGERSVNLSDIEQALTAVMSDMSVRDAADAVSHDLGLKRREVYQIALRMGAEGQEGSE</sequence>
<keyword evidence="4 6" id="KW-0808">Transferase</keyword>
<comment type="function">
    <text evidence="6">Catalyzes the 2'-O-methylation of the ribose of cytidine 1402 (C1402) in 16S rRNA.</text>
</comment>
<accession>A0A1N7EXE9</accession>
<dbReference type="EC" id="2.1.1.198" evidence="6"/>
<keyword evidence="2 6" id="KW-0698">rRNA processing</keyword>
<dbReference type="InterPro" id="IPR014777">
    <property type="entry name" value="4pyrrole_Mease_sub1"/>
</dbReference>
<dbReference type="CDD" id="cd11648">
    <property type="entry name" value="RsmI"/>
    <property type="match status" value="1"/>
</dbReference>
<dbReference type="InterPro" id="IPR053910">
    <property type="entry name" value="RsmI_HTH"/>
</dbReference>
<dbReference type="Proteomes" id="UP000186019">
    <property type="component" value="Unassembled WGS sequence"/>
</dbReference>
<keyword evidence="5 6" id="KW-0949">S-adenosyl-L-methionine</keyword>
<dbReference type="InterPro" id="IPR035996">
    <property type="entry name" value="4pyrrol_Methylase_sf"/>
</dbReference>
<evidence type="ECO:0000256" key="5">
    <source>
        <dbReference type="ARBA" id="ARBA00022691"/>
    </source>
</evidence>
<dbReference type="InterPro" id="IPR014776">
    <property type="entry name" value="4pyrrole_Mease_sub2"/>
</dbReference>
<evidence type="ECO:0000313" key="10">
    <source>
        <dbReference type="Proteomes" id="UP000186019"/>
    </source>
</evidence>
<dbReference type="AlphaFoldDB" id="A0A1N7EXE9"/>
<dbReference type="OrthoDB" id="9809084at2"/>
<dbReference type="FunFam" id="3.30.950.10:FF:000002">
    <property type="entry name" value="Ribosomal RNA small subunit methyltransferase I"/>
    <property type="match status" value="1"/>
</dbReference>
<dbReference type="SUPFAM" id="SSF53790">
    <property type="entry name" value="Tetrapyrrole methylase"/>
    <property type="match status" value="1"/>
</dbReference>
<dbReference type="PIRSF" id="PIRSF005917">
    <property type="entry name" value="MTase_YraL"/>
    <property type="match status" value="1"/>
</dbReference>
<feature type="domain" description="RsmI HTH" evidence="8">
    <location>
        <begin position="243"/>
        <end position="282"/>
    </location>
</feature>
<dbReference type="InterPro" id="IPR000878">
    <property type="entry name" value="4pyrrol_Mease"/>
</dbReference>
<protein>
    <recommendedName>
        <fullName evidence="6">Ribosomal RNA small subunit methyltransferase I</fullName>
        <ecNumber evidence="6">2.1.1.198</ecNumber>
    </recommendedName>
    <alternativeName>
        <fullName evidence="6">16S rRNA 2'-O-ribose C1402 methyltransferase</fullName>
    </alternativeName>
    <alternativeName>
        <fullName evidence="6">rRNA (cytidine-2'-O-)-methyltransferase RsmI</fullName>
    </alternativeName>
</protein>
<dbReference type="Pfam" id="PF00590">
    <property type="entry name" value="TP_methylase"/>
    <property type="match status" value="1"/>
</dbReference>
<dbReference type="NCBIfam" id="TIGR00096">
    <property type="entry name" value="16S rRNA (cytidine(1402)-2'-O)-methyltransferase"/>
    <property type="match status" value="1"/>
</dbReference>
<evidence type="ECO:0000259" key="7">
    <source>
        <dbReference type="Pfam" id="PF00590"/>
    </source>
</evidence>
<dbReference type="PANTHER" id="PTHR46111">
    <property type="entry name" value="RIBOSOMAL RNA SMALL SUBUNIT METHYLTRANSFERASE I"/>
    <property type="match status" value="1"/>
</dbReference>
<gene>
    <name evidence="6" type="primary">rsmI</name>
    <name evidence="9" type="ORF">SAMN05421666_0599</name>
</gene>
<organism evidence="9 10">
    <name type="scientific">Roseovarius nanhaiticus</name>
    <dbReference type="NCBI Taxonomy" id="573024"/>
    <lineage>
        <taxon>Bacteria</taxon>
        <taxon>Pseudomonadati</taxon>
        <taxon>Pseudomonadota</taxon>
        <taxon>Alphaproteobacteria</taxon>
        <taxon>Rhodobacterales</taxon>
        <taxon>Roseobacteraceae</taxon>
        <taxon>Roseovarius</taxon>
    </lineage>
</organism>
<proteinExistence type="inferred from homology"/>
<keyword evidence="1 6" id="KW-0963">Cytoplasm</keyword>
<dbReference type="EMBL" id="FTNV01000001">
    <property type="protein sequence ID" value="SIR92783.1"/>
    <property type="molecule type" value="Genomic_DNA"/>
</dbReference>